<organism evidence="10 11">
    <name type="scientific">Brevibacillus fulvus</name>
    <dbReference type="NCBI Taxonomy" id="1125967"/>
    <lineage>
        <taxon>Bacteria</taxon>
        <taxon>Bacillati</taxon>
        <taxon>Bacillota</taxon>
        <taxon>Bacilli</taxon>
        <taxon>Bacillales</taxon>
        <taxon>Paenibacillaceae</taxon>
        <taxon>Brevibacillus</taxon>
    </lineage>
</organism>
<feature type="transmembrane region" description="Helical" evidence="9">
    <location>
        <begin position="20"/>
        <end position="39"/>
    </location>
</feature>
<feature type="transmembrane region" description="Helical" evidence="9">
    <location>
        <begin position="130"/>
        <end position="149"/>
    </location>
</feature>
<gene>
    <name evidence="10" type="ORF">JOD01_002038</name>
</gene>
<keyword evidence="11" id="KW-1185">Reference proteome</keyword>
<dbReference type="RefSeq" id="WP_204518188.1">
    <property type="nucleotide sequence ID" value="NZ_BAABIN010000002.1"/>
</dbReference>
<feature type="transmembrane region" description="Helical" evidence="9">
    <location>
        <begin position="60"/>
        <end position="90"/>
    </location>
</feature>
<keyword evidence="7 9" id="KW-0472">Membrane</keyword>
<name>A0A939BUG3_9BACL</name>
<keyword evidence="5 9" id="KW-0812">Transmembrane</keyword>
<comment type="subcellular location">
    <subcellularLocation>
        <location evidence="1">Cell membrane</location>
        <topology evidence="1">Multi-pass membrane protein</topology>
    </subcellularLocation>
</comment>
<dbReference type="GO" id="GO:0022857">
    <property type="term" value="F:transmembrane transporter activity"/>
    <property type="evidence" value="ECO:0007669"/>
    <property type="project" value="InterPro"/>
</dbReference>
<accession>A0A939BUG3</accession>
<dbReference type="Pfam" id="PF02653">
    <property type="entry name" value="BPD_transp_2"/>
    <property type="match status" value="1"/>
</dbReference>
<feature type="transmembrane region" description="Helical" evidence="9">
    <location>
        <begin position="298"/>
        <end position="316"/>
    </location>
</feature>
<comment type="caution">
    <text evidence="10">The sequence shown here is derived from an EMBL/GenBank/DDBJ whole genome shotgun (WGS) entry which is preliminary data.</text>
</comment>
<reference evidence="10" key="1">
    <citation type="submission" date="2021-01" db="EMBL/GenBank/DDBJ databases">
        <title>Genomic Encyclopedia of Type Strains, Phase IV (KMG-IV): sequencing the most valuable type-strain genomes for metagenomic binning, comparative biology and taxonomic classification.</title>
        <authorList>
            <person name="Goeker M."/>
        </authorList>
    </citation>
    <scope>NUCLEOTIDE SEQUENCE</scope>
    <source>
        <strain evidence="10">DSM 25523</strain>
    </source>
</reference>
<evidence type="ECO:0000256" key="5">
    <source>
        <dbReference type="ARBA" id="ARBA00022692"/>
    </source>
</evidence>
<feature type="transmembrane region" description="Helical" evidence="9">
    <location>
        <begin position="275"/>
        <end position="292"/>
    </location>
</feature>
<dbReference type="CDD" id="cd06579">
    <property type="entry name" value="TM_PBP1_transp_AraH_like"/>
    <property type="match status" value="1"/>
</dbReference>
<evidence type="ECO:0000256" key="3">
    <source>
        <dbReference type="ARBA" id="ARBA00022475"/>
    </source>
</evidence>
<protein>
    <recommendedName>
        <fullName evidence="8">Autoinducer 2 import system permease protein LsrD</fullName>
    </recommendedName>
</protein>
<proteinExistence type="predicted"/>
<dbReference type="PANTHER" id="PTHR32196:SF71">
    <property type="entry name" value="AUTOINDUCER 2 IMPORT SYSTEM PERMEASE PROTEIN LSRD"/>
    <property type="match status" value="1"/>
</dbReference>
<feature type="transmembrane region" description="Helical" evidence="9">
    <location>
        <begin position="250"/>
        <end position="268"/>
    </location>
</feature>
<dbReference type="AlphaFoldDB" id="A0A939BUG3"/>
<keyword evidence="3" id="KW-1003">Cell membrane</keyword>
<evidence type="ECO:0000256" key="1">
    <source>
        <dbReference type="ARBA" id="ARBA00004651"/>
    </source>
</evidence>
<keyword evidence="6 9" id="KW-1133">Transmembrane helix</keyword>
<evidence type="ECO:0000313" key="11">
    <source>
        <dbReference type="Proteomes" id="UP000717624"/>
    </source>
</evidence>
<keyword evidence="4" id="KW-0997">Cell inner membrane</keyword>
<dbReference type="GO" id="GO:0005886">
    <property type="term" value="C:plasma membrane"/>
    <property type="evidence" value="ECO:0007669"/>
    <property type="project" value="UniProtKB-SubCell"/>
</dbReference>
<keyword evidence="2" id="KW-0813">Transport</keyword>
<evidence type="ECO:0000256" key="6">
    <source>
        <dbReference type="ARBA" id="ARBA00022989"/>
    </source>
</evidence>
<evidence type="ECO:0000256" key="9">
    <source>
        <dbReference type="SAM" id="Phobius"/>
    </source>
</evidence>
<evidence type="ECO:0000256" key="2">
    <source>
        <dbReference type="ARBA" id="ARBA00022448"/>
    </source>
</evidence>
<dbReference type="EMBL" id="JAFBEB010000006">
    <property type="protein sequence ID" value="MBM7590434.1"/>
    <property type="molecule type" value="Genomic_DNA"/>
</dbReference>
<evidence type="ECO:0000256" key="8">
    <source>
        <dbReference type="ARBA" id="ARBA00039381"/>
    </source>
</evidence>
<feature type="transmembrane region" description="Helical" evidence="9">
    <location>
        <begin position="102"/>
        <end position="123"/>
    </location>
</feature>
<evidence type="ECO:0000256" key="4">
    <source>
        <dbReference type="ARBA" id="ARBA00022519"/>
    </source>
</evidence>
<dbReference type="InterPro" id="IPR001851">
    <property type="entry name" value="ABC_transp_permease"/>
</dbReference>
<dbReference type="Proteomes" id="UP000717624">
    <property type="component" value="Unassembled WGS sequence"/>
</dbReference>
<sequence length="334" mass="36348">MKPDGVLGEQKMTLKRFFLQWEWMLVLIFLLVNLVNAFLSPYYLDLISIRDATMTFLDKAFIVLPMVFILILGQIDISVASTVALSSVIMADLYNRGLPMEWAIVVCLAVGALCGWINGFLLVKFKELSSVIVTLGTMILYRGIAYIILEDQSAGKFPEWFSYLGWGYVGGIPFILIVFIVLAVIFGLVLHQTTFGRHLYAMGSNLTASQFSGIRTNRITLIVFTLAGLMAAVTALFLASRMGSTRPNVANGYELDVIAMAVLGGVSTAGGKGRMIGAVIAVFLIGLLRYGLGLVNVPAQTLLVIIGALLIFAVMVPKLSGLKRKTAHRLAGKN</sequence>
<evidence type="ECO:0000313" key="10">
    <source>
        <dbReference type="EMBL" id="MBM7590434.1"/>
    </source>
</evidence>
<evidence type="ECO:0000256" key="7">
    <source>
        <dbReference type="ARBA" id="ARBA00023136"/>
    </source>
</evidence>
<dbReference type="PANTHER" id="PTHR32196">
    <property type="entry name" value="ABC TRANSPORTER PERMEASE PROTEIN YPHD-RELATED-RELATED"/>
    <property type="match status" value="1"/>
</dbReference>
<feature type="transmembrane region" description="Helical" evidence="9">
    <location>
        <begin position="219"/>
        <end position="238"/>
    </location>
</feature>
<feature type="transmembrane region" description="Helical" evidence="9">
    <location>
        <begin position="169"/>
        <end position="190"/>
    </location>
</feature>